<dbReference type="AlphaFoldDB" id="A0A7T1AMS8"/>
<comment type="pathway">
    <text evidence="3 15">Purine metabolism; IMP biosynthesis via salvage pathway; IMP from hypoxanthine: step 1/1.</text>
</comment>
<dbReference type="InterPro" id="IPR000836">
    <property type="entry name" value="PRTase_dom"/>
</dbReference>
<organism evidence="17 18">
    <name type="scientific">Atribacter laminatus</name>
    <dbReference type="NCBI Taxonomy" id="2847778"/>
    <lineage>
        <taxon>Bacteria</taxon>
        <taxon>Pseudomonadati</taxon>
        <taxon>Atribacterota</taxon>
        <taxon>Atribacteria</taxon>
        <taxon>Atribacterales</taxon>
        <taxon>Atribacteraceae</taxon>
        <taxon>Atribacter</taxon>
    </lineage>
</organism>
<evidence type="ECO:0000256" key="10">
    <source>
        <dbReference type="ARBA" id="ARBA00022726"/>
    </source>
</evidence>
<evidence type="ECO:0000256" key="9">
    <source>
        <dbReference type="ARBA" id="ARBA00022723"/>
    </source>
</evidence>
<evidence type="ECO:0000256" key="8">
    <source>
        <dbReference type="ARBA" id="ARBA00022679"/>
    </source>
</evidence>
<comment type="cofactor">
    <cofactor evidence="1 15">
        <name>Mg(2+)</name>
        <dbReference type="ChEBI" id="CHEBI:18420"/>
    </cofactor>
</comment>
<dbReference type="GO" id="GO:0000166">
    <property type="term" value="F:nucleotide binding"/>
    <property type="evidence" value="ECO:0007669"/>
    <property type="project" value="UniProtKB-KW"/>
</dbReference>
<dbReference type="SUPFAM" id="SSF53271">
    <property type="entry name" value="PRTase-like"/>
    <property type="match status" value="1"/>
</dbReference>
<dbReference type="GO" id="GO:0046100">
    <property type="term" value="P:hypoxanthine metabolic process"/>
    <property type="evidence" value="ECO:0007669"/>
    <property type="project" value="TreeGrafter"/>
</dbReference>
<dbReference type="KEGG" id="alam:RT761_01997"/>
<evidence type="ECO:0000256" key="15">
    <source>
        <dbReference type="RuleBase" id="RU364099"/>
    </source>
</evidence>
<evidence type="ECO:0000256" key="11">
    <source>
        <dbReference type="ARBA" id="ARBA00022741"/>
    </source>
</evidence>
<dbReference type="GO" id="GO:0005829">
    <property type="term" value="C:cytosol"/>
    <property type="evidence" value="ECO:0007669"/>
    <property type="project" value="TreeGrafter"/>
</dbReference>
<dbReference type="UniPathway" id="UPA00591">
    <property type="reaction ID" value="UER00648"/>
</dbReference>
<dbReference type="EMBL" id="CP065383">
    <property type="protein sequence ID" value="QPM68773.1"/>
    <property type="molecule type" value="Genomic_DNA"/>
</dbReference>
<sequence>MDDFIDKILISQEEIETRVNELAKQISKDYVGKEIRAIGILRGAFIFMSDLIRNISVPLSVDFMSISSYGDDSESGGVIRILKDLDKPIHNKHVLIIEDIVDTGLTLQHLKEVLAIREPASLRVCALLDKKERRIVNNLEAEYTGFVIPDQFVVGYGLDYAEKYRNYPFIFVLKSKYYQGI</sequence>
<dbReference type="Gene3D" id="3.40.50.2020">
    <property type="match status" value="1"/>
</dbReference>
<evidence type="ECO:0000256" key="13">
    <source>
        <dbReference type="ARBA" id="ARBA00048811"/>
    </source>
</evidence>
<dbReference type="RefSeq" id="WP_218111267.1">
    <property type="nucleotide sequence ID" value="NZ_CP065383.1"/>
</dbReference>
<gene>
    <name evidence="17" type="primary">hpt_1</name>
    <name evidence="17" type="ORF">RT761_01997</name>
</gene>
<comment type="catalytic activity">
    <reaction evidence="14">
        <text>IMP + diphosphate = hypoxanthine + 5-phospho-alpha-D-ribose 1-diphosphate</text>
        <dbReference type="Rhea" id="RHEA:17973"/>
        <dbReference type="ChEBI" id="CHEBI:17368"/>
        <dbReference type="ChEBI" id="CHEBI:33019"/>
        <dbReference type="ChEBI" id="CHEBI:58017"/>
        <dbReference type="ChEBI" id="CHEBI:58053"/>
        <dbReference type="EC" id="2.4.2.8"/>
    </reaction>
    <physiologicalReaction direction="right-to-left" evidence="14">
        <dbReference type="Rhea" id="RHEA:17975"/>
    </physiologicalReaction>
</comment>
<proteinExistence type="inferred from homology"/>
<dbReference type="GO" id="GO:0004422">
    <property type="term" value="F:hypoxanthine phosphoribosyltransferase activity"/>
    <property type="evidence" value="ECO:0007669"/>
    <property type="project" value="InterPro"/>
</dbReference>
<evidence type="ECO:0000259" key="16">
    <source>
        <dbReference type="Pfam" id="PF00156"/>
    </source>
</evidence>
<comment type="subcellular location">
    <subcellularLocation>
        <location evidence="2 15">Cytoplasm</location>
    </subcellularLocation>
</comment>
<evidence type="ECO:0000256" key="1">
    <source>
        <dbReference type="ARBA" id="ARBA00001946"/>
    </source>
</evidence>
<dbReference type="PANTHER" id="PTHR43340">
    <property type="entry name" value="HYPOXANTHINE-GUANINE PHOSPHORIBOSYLTRANSFERASE"/>
    <property type="match status" value="1"/>
</dbReference>
<accession>A0A7T1AMS8</accession>
<dbReference type="GO" id="GO:0032264">
    <property type="term" value="P:IMP salvage"/>
    <property type="evidence" value="ECO:0007669"/>
    <property type="project" value="UniProtKB-UniPathway"/>
</dbReference>
<dbReference type="PANTHER" id="PTHR43340:SF1">
    <property type="entry name" value="HYPOXANTHINE PHOSPHORIBOSYLTRANSFERASE"/>
    <property type="match status" value="1"/>
</dbReference>
<keyword evidence="9 15" id="KW-0479">Metal-binding</keyword>
<dbReference type="GO" id="GO:0052657">
    <property type="term" value="F:guanine phosphoribosyltransferase activity"/>
    <property type="evidence" value="ECO:0007669"/>
    <property type="project" value="UniProtKB-ARBA"/>
</dbReference>
<protein>
    <recommendedName>
        <fullName evidence="5 15">Hypoxanthine phosphoribosyltransferase</fullName>
        <ecNumber evidence="5 15">2.4.2.8</ecNumber>
    </recommendedName>
</protein>
<evidence type="ECO:0000256" key="3">
    <source>
        <dbReference type="ARBA" id="ARBA00004669"/>
    </source>
</evidence>
<dbReference type="CDD" id="cd06223">
    <property type="entry name" value="PRTases_typeI"/>
    <property type="match status" value="1"/>
</dbReference>
<feature type="domain" description="Phosphoribosyltransferase" evidence="16">
    <location>
        <begin position="12"/>
        <end position="160"/>
    </location>
</feature>
<evidence type="ECO:0000256" key="6">
    <source>
        <dbReference type="ARBA" id="ARBA00022490"/>
    </source>
</evidence>
<dbReference type="GO" id="GO:0006166">
    <property type="term" value="P:purine ribonucleoside salvage"/>
    <property type="evidence" value="ECO:0007669"/>
    <property type="project" value="UniProtKB-KW"/>
</dbReference>
<dbReference type="NCBIfam" id="TIGR01203">
    <property type="entry name" value="HGPRTase"/>
    <property type="match status" value="1"/>
</dbReference>
<keyword evidence="10 15" id="KW-0660">Purine salvage</keyword>
<evidence type="ECO:0000256" key="4">
    <source>
        <dbReference type="ARBA" id="ARBA00008391"/>
    </source>
</evidence>
<keyword evidence="12 15" id="KW-0460">Magnesium</keyword>
<keyword evidence="7 15" id="KW-0328">Glycosyltransferase</keyword>
<dbReference type="GO" id="GO:0032263">
    <property type="term" value="P:GMP salvage"/>
    <property type="evidence" value="ECO:0007669"/>
    <property type="project" value="TreeGrafter"/>
</dbReference>
<dbReference type="InterPro" id="IPR050408">
    <property type="entry name" value="HGPRT"/>
</dbReference>
<evidence type="ECO:0000256" key="5">
    <source>
        <dbReference type="ARBA" id="ARBA00011895"/>
    </source>
</evidence>
<dbReference type="EC" id="2.4.2.8" evidence="5 15"/>
<evidence type="ECO:0000256" key="2">
    <source>
        <dbReference type="ARBA" id="ARBA00004496"/>
    </source>
</evidence>
<dbReference type="Proteomes" id="UP000594463">
    <property type="component" value="Chromosome"/>
</dbReference>
<dbReference type="Pfam" id="PF00156">
    <property type="entry name" value="Pribosyltran"/>
    <property type="match status" value="1"/>
</dbReference>
<comment type="similarity">
    <text evidence="4 15">Belongs to the purine/pyrimidine phosphoribosyltransferase family.</text>
</comment>
<evidence type="ECO:0000256" key="14">
    <source>
        <dbReference type="ARBA" id="ARBA00049402"/>
    </source>
</evidence>
<comment type="catalytic activity">
    <reaction evidence="13">
        <text>GMP + diphosphate = guanine + 5-phospho-alpha-D-ribose 1-diphosphate</text>
        <dbReference type="Rhea" id="RHEA:25424"/>
        <dbReference type="ChEBI" id="CHEBI:16235"/>
        <dbReference type="ChEBI" id="CHEBI:33019"/>
        <dbReference type="ChEBI" id="CHEBI:58017"/>
        <dbReference type="ChEBI" id="CHEBI:58115"/>
        <dbReference type="EC" id="2.4.2.8"/>
    </reaction>
    <physiologicalReaction direction="right-to-left" evidence="13">
        <dbReference type="Rhea" id="RHEA:25426"/>
    </physiologicalReaction>
</comment>
<keyword evidence="11 15" id="KW-0547">Nucleotide-binding</keyword>
<evidence type="ECO:0000313" key="18">
    <source>
        <dbReference type="Proteomes" id="UP000594463"/>
    </source>
</evidence>
<dbReference type="GO" id="GO:0000287">
    <property type="term" value="F:magnesium ion binding"/>
    <property type="evidence" value="ECO:0007669"/>
    <property type="project" value="TreeGrafter"/>
</dbReference>
<keyword evidence="18" id="KW-1185">Reference proteome</keyword>
<dbReference type="FunFam" id="3.40.50.2020:FF:000006">
    <property type="entry name" value="Hypoxanthine phosphoribosyltransferase"/>
    <property type="match status" value="1"/>
</dbReference>
<evidence type="ECO:0000256" key="7">
    <source>
        <dbReference type="ARBA" id="ARBA00022676"/>
    </source>
</evidence>
<dbReference type="InterPro" id="IPR029057">
    <property type="entry name" value="PRTase-like"/>
</dbReference>
<keyword evidence="6 15" id="KW-0963">Cytoplasm</keyword>
<keyword evidence="8 15" id="KW-0808">Transferase</keyword>
<evidence type="ECO:0000313" key="17">
    <source>
        <dbReference type="EMBL" id="QPM68773.1"/>
    </source>
</evidence>
<dbReference type="InterPro" id="IPR005904">
    <property type="entry name" value="Hxn_phspho_trans"/>
</dbReference>
<name>A0A7T1AMS8_ATRLM</name>
<dbReference type="GO" id="GO:0006178">
    <property type="term" value="P:guanine salvage"/>
    <property type="evidence" value="ECO:0007669"/>
    <property type="project" value="TreeGrafter"/>
</dbReference>
<reference evidence="17 18" key="1">
    <citation type="journal article" date="2021" name="Nat. Commun.">
        <title>Isolation of a member of the candidate phylum Atribacteria reveals a unique cell membrane structure.</title>
        <authorList>
            <person name="Taiki K."/>
            <person name="Nobu M.K."/>
            <person name="Kusada H."/>
            <person name="Meng X.-Y."/>
            <person name="Hosoki N."/>
            <person name="Uematsu K."/>
            <person name="Yoshioka H."/>
            <person name="Kamagata Y."/>
            <person name="Tamaki H."/>
        </authorList>
    </citation>
    <scope>NUCLEOTIDE SEQUENCE [LARGE SCALE GENOMIC DNA]</scope>
    <source>
        <strain evidence="17 18">RT761</strain>
    </source>
</reference>
<evidence type="ECO:0000256" key="12">
    <source>
        <dbReference type="ARBA" id="ARBA00022842"/>
    </source>
</evidence>